<dbReference type="EMBL" id="LFVZ01000010">
    <property type="protein sequence ID" value="KTW27383.1"/>
    <property type="molecule type" value="Genomic_DNA"/>
</dbReference>
<dbReference type="Proteomes" id="UP000054454">
    <property type="component" value="Unassembled WGS sequence"/>
</dbReference>
<reference evidence="5" key="1">
    <citation type="journal article" date="2016" name="Nat. Commun.">
        <title>Genome analysis of three Pneumocystis species reveals adaptation mechanisms to life exclusively in mammalian hosts.</title>
        <authorList>
            <person name="Ma L."/>
            <person name="Chen Z."/>
            <person name="Huang D.W."/>
            <person name="Kutty G."/>
            <person name="Ishihara M."/>
            <person name="Wang H."/>
            <person name="Abouelleil A."/>
            <person name="Bishop L."/>
            <person name="Davey E."/>
            <person name="Deng R."/>
            <person name="Deng X."/>
            <person name="Fan L."/>
            <person name="Fantoni G."/>
            <person name="Fitzgerald M."/>
            <person name="Gogineni E."/>
            <person name="Goldberg J.M."/>
            <person name="Handley G."/>
            <person name="Hu X."/>
            <person name="Huber C."/>
            <person name="Jiao X."/>
            <person name="Jones K."/>
            <person name="Levin J.Z."/>
            <person name="Liu Y."/>
            <person name="Macdonald P."/>
            <person name="Melnikov A."/>
            <person name="Raley C."/>
            <person name="Sassi M."/>
            <person name="Sherman B.T."/>
            <person name="Song X."/>
            <person name="Sykes S."/>
            <person name="Tran B."/>
            <person name="Walsh L."/>
            <person name="Xia Y."/>
            <person name="Yang J."/>
            <person name="Young S."/>
            <person name="Zeng Q."/>
            <person name="Zheng X."/>
            <person name="Stephens R."/>
            <person name="Nusbaum C."/>
            <person name="Birren B.W."/>
            <person name="Azadi P."/>
            <person name="Lempicki R.A."/>
            <person name="Cuomo C.A."/>
            <person name="Kovacs J.A."/>
        </authorList>
    </citation>
    <scope>NUCLEOTIDE SEQUENCE [LARGE SCALE GENOMIC DNA]</scope>
    <source>
        <strain evidence="5">B80</strain>
    </source>
</reference>
<dbReference type="GO" id="GO:0000398">
    <property type="term" value="P:mRNA splicing, via spliceosome"/>
    <property type="evidence" value="ECO:0007669"/>
    <property type="project" value="TreeGrafter"/>
</dbReference>
<dbReference type="InterPro" id="IPR018230">
    <property type="entry name" value="BUD31/G10-rel_CS"/>
</dbReference>
<name>A0A0W4ZG84_PNEC8</name>
<dbReference type="GeneID" id="28937110"/>
<comment type="similarity">
    <text evidence="2">Belongs to the BUD31 (G10) family.</text>
</comment>
<dbReference type="PANTHER" id="PTHR19411:SF0">
    <property type="entry name" value="PROTEIN BUD31 HOMOLOG"/>
    <property type="match status" value="1"/>
</dbReference>
<dbReference type="VEuPathDB" id="FungiDB:T552_02362"/>
<dbReference type="GO" id="GO:0071014">
    <property type="term" value="C:post-mRNA release spliceosomal complex"/>
    <property type="evidence" value="ECO:0007669"/>
    <property type="project" value="EnsemblFungi"/>
</dbReference>
<evidence type="ECO:0000313" key="4">
    <source>
        <dbReference type="EMBL" id="KTW27383.1"/>
    </source>
</evidence>
<sequence>MPRIRTLRAKLPPEGFDDIEPILHDFAQKMKDIENEPHENKSRQGALAPIFQIHHQRSRYIYDLYYKREAISKELYDWLLKQGYADGNLIAKWKKNGYEKLCCLRCIQTKEMNFNSTCICRVPKIHLPKATIVECVHCGCRGCASCD</sequence>
<accession>A0A0W4ZG84</accession>
<keyword evidence="3" id="KW-0539">Nucleus</keyword>
<proteinExistence type="inferred from homology"/>
<dbReference type="InterPro" id="IPR001748">
    <property type="entry name" value="BUD31"/>
</dbReference>
<keyword evidence="5" id="KW-1185">Reference proteome</keyword>
<dbReference type="PANTHER" id="PTHR19411">
    <property type="entry name" value="PROTEIN BUD31-RELATED"/>
    <property type="match status" value="1"/>
</dbReference>
<comment type="caution">
    <text evidence="4">The sequence shown here is derived from an EMBL/GenBank/DDBJ whole genome shotgun (WGS) entry which is preliminary data.</text>
</comment>
<organism evidence="4 5">
    <name type="scientific">Pneumocystis carinii (strain B80)</name>
    <name type="common">Rat pneumocystis pneumonia agent</name>
    <name type="synonym">Pneumocystis carinii f. sp. carinii</name>
    <dbReference type="NCBI Taxonomy" id="1408658"/>
    <lineage>
        <taxon>Eukaryota</taxon>
        <taxon>Fungi</taxon>
        <taxon>Dikarya</taxon>
        <taxon>Ascomycota</taxon>
        <taxon>Taphrinomycotina</taxon>
        <taxon>Pneumocystomycetes</taxon>
        <taxon>Pneumocystaceae</taxon>
        <taxon>Pneumocystis</taxon>
    </lineage>
</organism>
<gene>
    <name evidence="4" type="ORF">T552_02362</name>
</gene>
<dbReference type="GO" id="GO:0000974">
    <property type="term" value="C:Prp19 complex"/>
    <property type="evidence" value="ECO:0007669"/>
    <property type="project" value="EnsemblFungi"/>
</dbReference>
<dbReference type="PRINTS" id="PR00322">
    <property type="entry name" value="G10"/>
</dbReference>
<evidence type="ECO:0000256" key="3">
    <source>
        <dbReference type="ARBA" id="ARBA00023242"/>
    </source>
</evidence>
<evidence type="ECO:0000256" key="2">
    <source>
        <dbReference type="ARBA" id="ARBA00005287"/>
    </source>
</evidence>
<comment type="subcellular location">
    <subcellularLocation>
        <location evidence="1">Nucleus</location>
    </subcellularLocation>
</comment>
<dbReference type="PROSITE" id="PS00998">
    <property type="entry name" value="G10_2"/>
    <property type="match status" value="1"/>
</dbReference>
<evidence type="ECO:0000313" key="5">
    <source>
        <dbReference type="Proteomes" id="UP000054454"/>
    </source>
</evidence>
<dbReference type="Pfam" id="PF01125">
    <property type="entry name" value="BUD31"/>
    <property type="match status" value="1"/>
</dbReference>
<evidence type="ECO:0000256" key="1">
    <source>
        <dbReference type="ARBA" id="ARBA00004123"/>
    </source>
</evidence>
<dbReference type="RefSeq" id="XP_018225425.1">
    <property type="nucleotide sequence ID" value="XM_018370907.1"/>
</dbReference>
<protein>
    <submittedName>
        <fullName evidence="4">Pre-mRNA-splicing factor cwf14</fullName>
    </submittedName>
</protein>
<dbReference type="GO" id="GO:0005684">
    <property type="term" value="C:U2-type spliceosomal complex"/>
    <property type="evidence" value="ECO:0007669"/>
    <property type="project" value="EnsemblFungi"/>
</dbReference>
<dbReference type="AlphaFoldDB" id="A0A0W4ZG84"/>
<dbReference type="OrthoDB" id="277109at2759"/>
<dbReference type="PROSITE" id="PS00997">
    <property type="entry name" value="G10_1"/>
    <property type="match status" value="1"/>
</dbReference>